<proteinExistence type="predicted"/>
<dbReference type="AlphaFoldDB" id="A0AAW1X6I4"/>
<organism evidence="1 2">
    <name type="scientific">Rubus argutus</name>
    <name type="common">Southern blackberry</name>
    <dbReference type="NCBI Taxonomy" id="59490"/>
    <lineage>
        <taxon>Eukaryota</taxon>
        <taxon>Viridiplantae</taxon>
        <taxon>Streptophyta</taxon>
        <taxon>Embryophyta</taxon>
        <taxon>Tracheophyta</taxon>
        <taxon>Spermatophyta</taxon>
        <taxon>Magnoliopsida</taxon>
        <taxon>eudicotyledons</taxon>
        <taxon>Gunneridae</taxon>
        <taxon>Pentapetalae</taxon>
        <taxon>rosids</taxon>
        <taxon>fabids</taxon>
        <taxon>Rosales</taxon>
        <taxon>Rosaceae</taxon>
        <taxon>Rosoideae</taxon>
        <taxon>Rosoideae incertae sedis</taxon>
        <taxon>Rubus</taxon>
    </lineage>
</organism>
<evidence type="ECO:0000313" key="1">
    <source>
        <dbReference type="EMBL" id="KAK9932005.1"/>
    </source>
</evidence>
<accession>A0AAW1X6I4</accession>
<protein>
    <submittedName>
        <fullName evidence="1">Uncharacterized protein</fullName>
    </submittedName>
</protein>
<sequence length="186" mass="20323">MPFSPSYCLQTCALPKPITEAARAQPWQPIVAITQTEPIHSHLCRVPKPLHPCLSIHQIKSTIIITGTTTSNWCPLIIQAQKPSRGFPSSNHLHQISIITASIKPITTASSPWLFHSTITMAQPPSPDHHRRRLLQGSRLRSLYPIRAQLGLLLTAASICHGTTSPSSSPDFAEPSRELLCPGALP</sequence>
<name>A0AAW1X6I4_RUBAR</name>
<keyword evidence="2" id="KW-1185">Reference proteome</keyword>
<comment type="caution">
    <text evidence="1">The sequence shown here is derived from an EMBL/GenBank/DDBJ whole genome shotgun (WGS) entry which is preliminary data.</text>
</comment>
<dbReference type="Proteomes" id="UP001457282">
    <property type="component" value="Unassembled WGS sequence"/>
</dbReference>
<reference evidence="1 2" key="1">
    <citation type="journal article" date="2023" name="G3 (Bethesda)">
        <title>A chromosome-length genome assembly and annotation of blackberry (Rubus argutus, cv. 'Hillquist').</title>
        <authorList>
            <person name="Bruna T."/>
            <person name="Aryal R."/>
            <person name="Dudchenko O."/>
            <person name="Sargent D.J."/>
            <person name="Mead D."/>
            <person name="Buti M."/>
            <person name="Cavallini A."/>
            <person name="Hytonen T."/>
            <person name="Andres J."/>
            <person name="Pham M."/>
            <person name="Weisz D."/>
            <person name="Mascagni F."/>
            <person name="Usai G."/>
            <person name="Natali L."/>
            <person name="Bassil N."/>
            <person name="Fernandez G.E."/>
            <person name="Lomsadze A."/>
            <person name="Armour M."/>
            <person name="Olukolu B."/>
            <person name="Poorten T."/>
            <person name="Britton C."/>
            <person name="Davik J."/>
            <person name="Ashrafi H."/>
            <person name="Aiden E.L."/>
            <person name="Borodovsky M."/>
            <person name="Worthington M."/>
        </authorList>
    </citation>
    <scope>NUCLEOTIDE SEQUENCE [LARGE SCALE GENOMIC DNA]</scope>
    <source>
        <strain evidence="1">PI 553951</strain>
    </source>
</reference>
<evidence type="ECO:0000313" key="2">
    <source>
        <dbReference type="Proteomes" id="UP001457282"/>
    </source>
</evidence>
<gene>
    <name evidence="1" type="ORF">M0R45_019256</name>
</gene>
<dbReference type="EMBL" id="JBEDUW010000004">
    <property type="protein sequence ID" value="KAK9932005.1"/>
    <property type="molecule type" value="Genomic_DNA"/>
</dbReference>